<organism evidence="2 4">
    <name type="scientific">Roseomonas gilardii</name>
    <dbReference type="NCBI Taxonomy" id="257708"/>
    <lineage>
        <taxon>Bacteria</taxon>
        <taxon>Pseudomonadati</taxon>
        <taxon>Pseudomonadota</taxon>
        <taxon>Alphaproteobacteria</taxon>
        <taxon>Acetobacterales</taxon>
        <taxon>Roseomonadaceae</taxon>
        <taxon>Roseomonas</taxon>
    </lineage>
</organism>
<dbReference type="InterPro" id="IPR029058">
    <property type="entry name" value="AB_hydrolase_fold"/>
</dbReference>
<proteinExistence type="predicted"/>
<dbReference type="eggNOG" id="COG4553">
    <property type="taxonomic scope" value="Bacteria"/>
</dbReference>
<dbReference type="KEGG" id="rgi:RGI145_03030"/>
<name>A0A1L7ABR0_9PROT</name>
<evidence type="ECO:0000259" key="1">
    <source>
        <dbReference type="Pfam" id="PF06850"/>
    </source>
</evidence>
<reference evidence="2 4" key="1">
    <citation type="submission" date="2016-05" db="EMBL/GenBank/DDBJ databases">
        <title>Complete Genome and Methylome Analysis of Psychrotrophic Bacterial Isolates from Antarctic Lake Untersee.</title>
        <authorList>
            <person name="Fomenkov A."/>
            <person name="Akimov V.N."/>
            <person name="Vasilyeva L.V."/>
            <person name="Andersen D."/>
            <person name="Vincze T."/>
            <person name="Roberts R.J."/>
        </authorList>
    </citation>
    <scope>NUCLEOTIDE SEQUENCE [LARGE SCALE GENOMIC DNA]</scope>
    <source>
        <strain evidence="2 4">U14-5</strain>
    </source>
</reference>
<evidence type="ECO:0000313" key="3">
    <source>
        <dbReference type="EMBL" id="MDT8330913.1"/>
    </source>
</evidence>
<reference evidence="3 5" key="2">
    <citation type="journal article" date="2019" name="Microb. Pathog.">
        <title>Comparison of VITEK 2, MALDI-TOF MS, 16S rRNA gene sequencing, and whole-genome sequencing for identification of Roseomonas mucosa.</title>
        <authorList>
            <person name="Rudolph W.W."/>
            <person name="Gunzer F."/>
            <person name="Trauth M."/>
            <person name="Bunk B."/>
            <person name="Bigge R."/>
            <person name="Schrottner P."/>
        </authorList>
    </citation>
    <scope>NUCLEOTIDE SEQUENCE [LARGE SCALE GENOMIC DNA]</scope>
    <source>
        <strain evidence="3 5">DSM 103800</strain>
    </source>
</reference>
<accession>A0A1L7ABR0</accession>
<sequence length="409" mass="45723">MNYALYQSGTDLLAPWQGFAHGLAPLLRPLHPLQPGAALLRRASAALEVLSELRVTHKRPAFNLAPVRMGNALAEIGEEEVFATPFGRLLHFRKDSDLPQPRVLVVAPMSGHFATLLRGTVQVLLQDHDVYITDWANARDVPAEAGRFDLDDCIGHIIRFLEEMGGEERAPTHVLAVCQPAVPVLAAVSVMAQTRNRHQPRSMTLMAGPIDTRLNPTEVNRLAQSKPIEWFERELIDTVPWRFAGHGRRVYPGVTQLSAFMSMNLHRHGRAFATQYENIAAGALAASEAHKRFYGEYFAVMDLTAEFYLQTVRSAFQENELPRGTMHWRGERVRPDAIRRTALLTVEGENDDICGIGQTMAALDLCSGIPVTMKRHHLQTGVGHYGVFNGRRWANEIYPVVREMIQTTS</sequence>
<dbReference type="InterPro" id="IPR051321">
    <property type="entry name" value="PHA/PHB_synthase"/>
</dbReference>
<dbReference type="PANTHER" id="PTHR36837:SF4">
    <property type="entry name" value="BLR0908 PROTEIN"/>
    <property type="match status" value="1"/>
</dbReference>
<dbReference type="Proteomes" id="UP000185494">
    <property type="component" value="Chromosome 1"/>
</dbReference>
<gene>
    <name evidence="3" type="primary">phaZ</name>
    <name evidence="2" type="ORF">RGI145_03030</name>
    <name evidence="3" type="ORF">RQ831_07590</name>
</gene>
<dbReference type="SUPFAM" id="SSF53474">
    <property type="entry name" value="alpha/beta-Hydrolases"/>
    <property type="match status" value="1"/>
</dbReference>
<dbReference type="InterPro" id="IPR009656">
    <property type="entry name" value="PHB_depo_C"/>
</dbReference>
<evidence type="ECO:0000313" key="5">
    <source>
        <dbReference type="Proteomes" id="UP001258945"/>
    </source>
</evidence>
<dbReference type="AlphaFoldDB" id="A0A1L7ABR0"/>
<evidence type="ECO:0000313" key="2">
    <source>
        <dbReference type="EMBL" id="APT56235.1"/>
    </source>
</evidence>
<dbReference type="InterPro" id="IPR010915">
    <property type="entry name" value="PHB_depoly_PhaZ"/>
</dbReference>
<dbReference type="PIRSF" id="PIRSF020818">
    <property type="entry name" value="PHB_depoly_PhaZ"/>
    <property type="match status" value="1"/>
</dbReference>
<reference evidence="3" key="3">
    <citation type="submission" date="2023-09" db="EMBL/GenBank/DDBJ databases">
        <authorList>
            <person name="Schober I."/>
            <person name="Bunk B."/>
        </authorList>
    </citation>
    <scope>NUCLEOTIDE SEQUENCE</scope>
    <source>
        <strain evidence="3">DSM 103800</strain>
    </source>
</reference>
<dbReference type="EMBL" id="CP015583">
    <property type="protein sequence ID" value="APT56235.1"/>
    <property type="molecule type" value="Genomic_DNA"/>
</dbReference>
<dbReference type="PANTHER" id="PTHR36837">
    <property type="entry name" value="POLY(3-HYDROXYALKANOATE) POLYMERASE SUBUNIT PHAC"/>
    <property type="match status" value="1"/>
</dbReference>
<evidence type="ECO:0000313" key="4">
    <source>
        <dbReference type="Proteomes" id="UP000185494"/>
    </source>
</evidence>
<dbReference type="Proteomes" id="UP001258945">
    <property type="component" value="Unassembled WGS sequence"/>
</dbReference>
<keyword evidence="5" id="KW-1185">Reference proteome</keyword>
<dbReference type="STRING" id="257708.RGI145_03030"/>
<feature type="domain" description="PHB de-polymerase C-terminal" evidence="1">
    <location>
        <begin position="207"/>
        <end position="407"/>
    </location>
</feature>
<dbReference type="RefSeq" id="WP_075797185.1">
    <property type="nucleotide sequence ID" value="NZ_CP015583.1"/>
</dbReference>
<dbReference type="NCBIfam" id="TIGR01849">
    <property type="entry name" value="PHB_depoly_PhaZ"/>
    <property type="match status" value="1"/>
</dbReference>
<dbReference type="EMBL" id="JAVVDO010000009">
    <property type="protein sequence ID" value="MDT8330913.1"/>
    <property type="molecule type" value="Genomic_DNA"/>
</dbReference>
<dbReference type="Pfam" id="PF06850">
    <property type="entry name" value="PHB_depo_C"/>
    <property type="match status" value="1"/>
</dbReference>
<protein>
    <submittedName>
        <fullName evidence="2">Poly(3-hydroxybutyrate) depolymerase</fullName>
    </submittedName>
    <submittedName>
        <fullName evidence="3">Polyhydroxyalkanoate depolymerase</fullName>
    </submittedName>
</protein>